<keyword evidence="2" id="KW-1185">Reference proteome</keyword>
<accession>A0A371EVI7</accession>
<name>A0A371EVI7_MUCPR</name>
<feature type="non-terminal residue" evidence="1">
    <location>
        <position position="1"/>
    </location>
</feature>
<evidence type="ECO:0000313" key="1">
    <source>
        <dbReference type="EMBL" id="RDX70024.1"/>
    </source>
</evidence>
<protein>
    <submittedName>
        <fullName evidence="1">Uncharacterized protein</fullName>
    </submittedName>
</protein>
<reference evidence="1" key="1">
    <citation type="submission" date="2018-05" db="EMBL/GenBank/DDBJ databases">
        <title>Draft genome of Mucuna pruriens seed.</title>
        <authorList>
            <person name="Nnadi N.E."/>
            <person name="Vos R."/>
            <person name="Hasami M.H."/>
            <person name="Devisetty U.K."/>
            <person name="Aguiy J.C."/>
        </authorList>
    </citation>
    <scope>NUCLEOTIDE SEQUENCE [LARGE SCALE GENOMIC DNA]</scope>
    <source>
        <strain evidence="1">JCA_2017</strain>
    </source>
</reference>
<sequence>MQKKVKAKVWMQLNTKTLMFVICKKLREFFTISKVSWIDENLYTNNNDVKLVRYTNNDWTGNVETRKSTSRYAFHLDTRELCYISSITKNNSKSNAPKVKYSHTNIVTVSPSLH</sequence>
<dbReference type="EMBL" id="QJKJ01011870">
    <property type="protein sequence ID" value="RDX70024.1"/>
    <property type="molecule type" value="Genomic_DNA"/>
</dbReference>
<comment type="caution">
    <text evidence="1">The sequence shown here is derived from an EMBL/GenBank/DDBJ whole genome shotgun (WGS) entry which is preliminary data.</text>
</comment>
<dbReference type="Proteomes" id="UP000257109">
    <property type="component" value="Unassembled WGS sequence"/>
</dbReference>
<proteinExistence type="predicted"/>
<gene>
    <name evidence="1" type="ORF">CR513_50787</name>
</gene>
<evidence type="ECO:0000313" key="2">
    <source>
        <dbReference type="Proteomes" id="UP000257109"/>
    </source>
</evidence>
<organism evidence="1 2">
    <name type="scientific">Mucuna pruriens</name>
    <name type="common">Velvet bean</name>
    <name type="synonym">Dolichos pruriens</name>
    <dbReference type="NCBI Taxonomy" id="157652"/>
    <lineage>
        <taxon>Eukaryota</taxon>
        <taxon>Viridiplantae</taxon>
        <taxon>Streptophyta</taxon>
        <taxon>Embryophyta</taxon>
        <taxon>Tracheophyta</taxon>
        <taxon>Spermatophyta</taxon>
        <taxon>Magnoliopsida</taxon>
        <taxon>eudicotyledons</taxon>
        <taxon>Gunneridae</taxon>
        <taxon>Pentapetalae</taxon>
        <taxon>rosids</taxon>
        <taxon>fabids</taxon>
        <taxon>Fabales</taxon>
        <taxon>Fabaceae</taxon>
        <taxon>Papilionoideae</taxon>
        <taxon>50 kb inversion clade</taxon>
        <taxon>NPAAA clade</taxon>
        <taxon>indigoferoid/millettioid clade</taxon>
        <taxon>Phaseoleae</taxon>
        <taxon>Mucuna</taxon>
    </lineage>
</organism>
<dbReference type="AlphaFoldDB" id="A0A371EVI7"/>